<feature type="non-terminal residue" evidence="2">
    <location>
        <position position="184"/>
    </location>
</feature>
<dbReference type="EMBL" id="JACKWZ010000003">
    <property type="protein sequence ID" value="KAF9424305.1"/>
    <property type="molecule type" value="Genomic_DNA"/>
</dbReference>
<name>A0A835GTN7_SPOEX</name>
<dbReference type="PANTHER" id="PTHR21505:SF8">
    <property type="entry name" value="DPT-YFP REPRESSOR BY OVEREXPRESSION, ISOFORM D-RELATED"/>
    <property type="match status" value="1"/>
</dbReference>
<gene>
    <name evidence="2" type="ORF">HW555_000444</name>
</gene>
<reference evidence="2" key="1">
    <citation type="submission" date="2020-08" db="EMBL/GenBank/DDBJ databases">
        <title>Spodoptera exigua strain:BAW_Kor-Di-RS1 Genome sequencing and assembly.</title>
        <authorList>
            <person name="Kim J."/>
            <person name="Nam H.Y."/>
            <person name="Kwon M."/>
            <person name="Choi J.H."/>
            <person name="Cho S.R."/>
            <person name="Kim G.-H."/>
        </authorList>
    </citation>
    <scope>NUCLEOTIDE SEQUENCE</scope>
    <source>
        <strain evidence="2">BAW_Kor-Di-RS1</strain>
        <tissue evidence="2">Whole-body</tissue>
    </source>
</reference>
<accession>A0A835GTN7</accession>
<feature type="region of interest" description="Disordered" evidence="1">
    <location>
        <begin position="63"/>
        <end position="117"/>
    </location>
</feature>
<evidence type="ECO:0000313" key="3">
    <source>
        <dbReference type="Proteomes" id="UP000648187"/>
    </source>
</evidence>
<comment type="caution">
    <text evidence="2">The sequence shown here is derived from an EMBL/GenBank/DDBJ whole genome shotgun (WGS) entry which is preliminary data.</text>
</comment>
<proteinExistence type="predicted"/>
<dbReference type="AlphaFoldDB" id="A0A835GTN7"/>
<sequence>KIEPDANKDVVVKKINNLRSNVRKENKKYEQSLKSGASADDVYRIKLWYYDLFNFIHDQCTPRESSSNLDNNTEDSLNAAEEYSSNSVSTDNEVRSTSSNNNSSRPPKPCKTKRKDESLANEVLESIKPIKRKVVEEECYPITSSAVASTSTTPFISLCADTSEVARLQYTTERLPGTRDRESN</sequence>
<evidence type="ECO:0008006" key="4">
    <source>
        <dbReference type="Google" id="ProtNLM"/>
    </source>
</evidence>
<feature type="compositionally biased region" description="Polar residues" evidence="1">
    <location>
        <begin position="63"/>
        <end position="76"/>
    </location>
</feature>
<keyword evidence="3" id="KW-1185">Reference proteome</keyword>
<dbReference type="Proteomes" id="UP000648187">
    <property type="component" value="Unassembled WGS sequence"/>
</dbReference>
<evidence type="ECO:0000256" key="1">
    <source>
        <dbReference type="SAM" id="MobiDB-lite"/>
    </source>
</evidence>
<organism evidence="2 3">
    <name type="scientific">Spodoptera exigua</name>
    <name type="common">Beet armyworm</name>
    <name type="synonym">Noctua fulgens</name>
    <dbReference type="NCBI Taxonomy" id="7107"/>
    <lineage>
        <taxon>Eukaryota</taxon>
        <taxon>Metazoa</taxon>
        <taxon>Ecdysozoa</taxon>
        <taxon>Arthropoda</taxon>
        <taxon>Hexapoda</taxon>
        <taxon>Insecta</taxon>
        <taxon>Pterygota</taxon>
        <taxon>Neoptera</taxon>
        <taxon>Endopterygota</taxon>
        <taxon>Lepidoptera</taxon>
        <taxon>Glossata</taxon>
        <taxon>Ditrysia</taxon>
        <taxon>Noctuoidea</taxon>
        <taxon>Noctuidae</taxon>
        <taxon>Amphipyrinae</taxon>
        <taxon>Spodoptera</taxon>
    </lineage>
</organism>
<evidence type="ECO:0000313" key="2">
    <source>
        <dbReference type="EMBL" id="KAF9424305.1"/>
    </source>
</evidence>
<protein>
    <recommendedName>
        <fullName evidence="4">MADF domain-containing protein</fullName>
    </recommendedName>
</protein>
<dbReference type="PANTHER" id="PTHR21505">
    <property type="entry name" value="MADF DOMAIN-CONTAINING PROTEIN-RELATED"/>
    <property type="match status" value="1"/>
</dbReference>